<protein>
    <submittedName>
        <fullName evidence="2">Uncharacterized protein</fullName>
    </submittedName>
</protein>
<dbReference type="Proteomes" id="UP001158598">
    <property type="component" value="Chromosome"/>
</dbReference>
<dbReference type="EMBL" id="OX458332">
    <property type="protein sequence ID" value="CAI8862625.1"/>
    <property type="molecule type" value="Genomic_DNA"/>
</dbReference>
<keyword evidence="1" id="KW-1133">Transmembrane helix</keyword>
<evidence type="ECO:0000313" key="2">
    <source>
        <dbReference type="EMBL" id="CAI8862625.1"/>
    </source>
</evidence>
<gene>
    <name evidence="2" type="ORF">MCNOR_2714</name>
</gene>
<reference evidence="2" key="1">
    <citation type="submission" date="2023-03" db="EMBL/GenBank/DDBJ databases">
        <authorList>
            <person name="Pearce D."/>
        </authorList>
    </citation>
    <scope>NUCLEOTIDE SEQUENCE</scope>
    <source>
        <strain evidence="2">Mc</strain>
    </source>
</reference>
<keyword evidence="1" id="KW-0812">Transmembrane</keyword>
<name>A0AA35XZF0_METCP</name>
<dbReference type="AlphaFoldDB" id="A0AA35XZF0"/>
<organism evidence="2 3">
    <name type="scientific">Methylococcus capsulatus</name>
    <dbReference type="NCBI Taxonomy" id="414"/>
    <lineage>
        <taxon>Bacteria</taxon>
        <taxon>Pseudomonadati</taxon>
        <taxon>Pseudomonadota</taxon>
        <taxon>Gammaproteobacteria</taxon>
        <taxon>Methylococcales</taxon>
        <taxon>Methylococcaceae</taxon>
        <taxon>Methylococcus</taxon>
    </lineage>
</organism>
<evidence type="ECO:0000256" key="1">
    <source>
        <dbReference type="SAM" id="Phobius"/>
    </source>
</evidence>
<keyword evidence="1" id="KW-0472">Membrane</keyword>
<evidence type="ECO:0000313" key="3">
    <source>
        <dbReference type="Proteomes" id="UP001158598"/>
    </source>
</evidence>
<feature type="transmembrane region" description="Helical" evidence="1">
    <location>
        <begin position="20"/>
        <end position="37"/>
    </location>
</feature>
<accession>A0AA35XZF0</accession>
<sequence length="38" mass="4102">MKVARSLLGDHAPTRLEGMMPIGVYLMFGIGFIHASSP</sequence>
<proteinExistence type="predicted"/>